<evidence type="ECO:0000313" key="2">
    <source>
        <dbReference type="Proteomes" id="UP000510621"/>
    </source>
</evidence>
<dbReference type="Proteomes" id="UP000510621">
    <property type="component" value="Chromosome"/>
</dbReference>
<dbReference type="AlphaFoldDB" id="A0A7L6ASG7"/>
<sequence>MSPAAGGSHGFPHPCGVANPGWQETLHKLDSQPVQPGTAMPDISAILQAGAGQQQHAQSVLDRLLAESRSPAQAAATPDSIVPLVFVSFSMPDASLKQLLRDAGKIGAQLVLNGLVEDDVKTTSQRLLAIQGIDPTADKLPDGMDKAEVAGMGIDPTLFERLDIRHVPAFVLPLEPVRACAEGRVVRPFATSVSAAMSALPTRWIILCLNSIRFRNCNGKCGSGWQHCKG</sequence>
<organism evidence="1 2">
    <name type="scientific">Candidatus Thiothrix singaporensis</name>
    <dbReference type="NCBI Taxonomy" id="2799669"/>
    <lineage>
        <taxon>Bacteria</taxon>
        <taxon>Pseudomonadati</taxon>
        <taxon>Pseudomonadota</taxon>
        <taxon>Gammaproteobacteria</taxon>
        <taxon>Thiotrichales</taxon>
        <taxon>Thiotrichaceae</taxon>
        <taxon>Thiothrix</taxon>
    </lineage>
</organism>
<dbReference type="KEGG" id="this:HZT40_11160"/>
<evidence type="ECO:0000313" key="1">
    <source>
        <dbReference type="EMBL" id="QLQ32049.1"/>
    </source>
</evidence>
<accession>A0A7L6ASG7</accession>
<keyword evidence="2" id="KW-1185">Reference proteome</keyword>
<dbReference type="Pfam" id="PF09673">
    <property type="entry name" value="TrbC_Ftype"/>
    <property type="match status" value="1"/>
</dbReference>
<proteinExistence type="predicted"/>
<dbReference type="InterPro" id="IPR019106">
    <property type="entry name" value="T4SS_TrbC"/>
</dbReference>
<reference evidence="1" key="1">
    <citation type="submission" date="2020-06" db="EMBL/GenBank/DDBJ databases">
        <title>Analysis procedures for assessing recovery of high quality, complete, closed genomes from Nanopore long read metagenome sequencing.</title>
        <authorList>
            <person name="Bessarab I."/>
            <person name="Arumugam K."/>
            <person name="Haryono M."/>
            <person name="Liu X."/>
            <person name="Roy S."/>
            <person name="Zuniga-Montanez R.E."/>
            <person name="Qiu G."/>
            <person name="Drautz-Moses D.I."/>
            <person name="Law Y.Y."/>
            <person name="Wuertz S."/>
            <person name="Lauro F.M."/>
            <person name="Huson D.H."/>
            <person name="Williams R.B."/>
        </authorList>
    </citation>
    <scope>NUCLEOTIDE SEQUENCE [LARGE SCALE GENOMIC DNA]</scope>
    <source>
        <strain evidence="1">SSD2</strain>
    </source>
</reference>
<gene>
    <name evidence="1" type="primary">trbC</name>
    <name evidence="1" type="ORF">HZT40_11160</name>
</gene>
<name>A0A7L6ASG7_9GAMM</name>
<dbReference type="EMBL" id="CP059265">
    <property type="protein sequence ID" value="QLQ32049.1"/>
    <property type="molecule type" value="Genomic_DNA"/>
</dbReference>
<dbReference type="InterPro" id="IPR014113">
    <property type="entry name" value="T4SS_TrbC_subgr"/>
</dbReference>
<protein>
    <submittedName>
        <fullName evidence="1">Type-F conjugative transfer system pilin assembly protein TrbC</fullName>
    </submittedName>
</protein>
<dbReference type="NCBIfam" id="TIGR02742">
    <property type="entry name" value="TrbC_Ftype"/>
    <property type="match status" value="1"/>
</dbReference>